<feature type="compositionally biased region" description="Basic and acidic residues" evidence="1">
    <location>
        <begin position="71"/>
        <end position="81"/>
    </location>
</feature>
<comment type="caution">
    <text evidence="2">The sequence shown here is derived from an EMBL/GenBank/DDBJ whole genome shotgun (WGS) entry which is preliminary data.</text>
</comment>
<evidence type="ECO:0000313" key="2">
    <source>
        <dbReference type="EMBL" id="KAK4548082.1"/>
    </source>
</evidence>
<dbReference type="EMBL" id="JAVFHQ010000009">
    <property type="protein sequence ID" value="KAK4548082.1"/>
    <property type="molecule type" value="Genomic_DNA"/>
</dbReference>
<protein>
    <recommendedName>
        <fullName evidence="4">Cytochrome P450</fullName>
    </recommendedName>
</protein>
<dbReference type="Gene3D" id="1.10.630.10">
    <property type="entry name" value="Cytochrome P450"/>
    <property type="match status" value="1"/>
</dbReference>
<gene>
    <name evidence="2" type="ORF">LTR36_010802</name>
</gene>
<feature type="region of interest" description="Disordered" evidence="1">
    <location>
        <begin position="65"/>
        <end position="92"/>
    </location>
</feature>
<dbReference type="GO" id="GO:0004497">
    <property type="term" value="F:monooxygenase activity"/>
    <property type="evidence" value="ECO:0007669"/>
    <property type="project" value="InterPro"/>
</dbReference>
<dbReference type="GO" id="GO:0020037">
    <property type="term" value="F:heme binding"/>
    <property type="evidence" value="ECO:0007669"/>
    <property type="project" value="InterPro"/>
</dbReference>
<proteinExistence type="predicted"/>
<sequence length="108" mass="12172">MGLPIIGNLLDIQDEVPIRGIEHLIDRYGPIIKLNFLGKERITIASVELLEELCDEKRFWKTPGDGLASLESKENPAEKSHTGLFSAPTEEDMDWQQAHRTLMPAFGK</sequence>
<dbReference type="GO" id="GO:0016705">
    <property type="term" value="F:oxidoreductase activity, acting on paired donors, with incorporation or reduction of molecular oxygen"/>
    <property type="evidence" value="ECO:0007669"/>
    <property type="project" value="InterPro"/>
</dbReference>
<reference evidence="2 3" key="1">
    <citation type="submission" date="2021-11" db="EMBL/GenBank/DDBJ databases">
        <title>Black yeast isolated from Biological Soil Crust.</title>
        <authorList>
            <person name="Kurbessoian T."/>
        </authorList>
    </citation>
    <scope>NUCLEOTIDE SEQUENCE [LARGE SCALE GENOMIC DNA]</scope>
    <source>
        <strain evidence="2 3">CCFEE 5522</strain>
    </source>
</reference>
<dbReference type="GO" id="GO:0005506">
    <property type="term" value="F:iron ion binding"/>
    <property type="evidence" value="ECO:0007669"/>
    <property type="project" value="InterPro"/>
</dbReference>
<dbReference type="InterPro" id="IPR036396">
    <property type="entry name" value="Cyt_P450_sf"/>
</dbReference>
<keyword evidence="3" id="KW-1185">Reference proteome</keyword>
<evidence type="ECO:0000256" key="1">
    <source>
        <dbReference type="SAM" id="MobiDB-lite"/>
    </source>
</evidence>
<dbReference type="Proteomes" id="UP001324427">
    <property type="component" value="Unassembled WGS sequence"/>
</dbReference>
<evidence type="ECO:0000313" key="3">
    <source>
        <dbReference type="Proteomes" id="UP001324427"/>
    </source>
</evidence>
<accession>A0AAV9JRR2</accession>
<evidence type="ECO:0008006" key="4">
    <source>
        <dbReference type="Google" id="ProtNLM"/>
    </source>
</evidence>
<dbReference type="AlphaFoldDB" id="A0AAV9JRR2"/>
<organism evidence="2 3">
    <name type="scientific">Oleoguttula mirabilis</name>
    <dbReference type="NCBI Taxonomy" id="1507867"/>
    <lineage>
        <taxon>Eukaryota</taxon>
        <taxon>Fungi</taxon>
        <taxon>Dikarya</taxon>
        <taxon>Ascomycota</taxon>
        <taxon>Pezizomycotina</taxon>
        <taxon>Dothideomycetes</taxon>
        <taxon>Dothideomycetidae</taxon>
        <taxon>Mycosphaerellales</taxon>
        <taxon>Teratosphaeriaceae</taxon>
        <taxon>Oleoguttula</taxon>
    </lineage>
</organism>
<dbReference type="SUPFAM" id="SSF48264">
    <property type="entry name" value="Cytochrome P450"/>
    <property type="match status" value="1"/>
</dbReference>
<name>A0AAV9JRR2_9PEZI</name>